<dbReference type="AlphaFoldDB" id="A0A5S3PGI7"/>
<feature type="signal peptide" evidence="1">
    <location>
        <begin position="1"/>
        <end position="21"/>
    </location>
</feature>
<dbReference type="RefSeq" id="WP_138659710.1">
    <property type="nucleotide sequence ID" value="NZ_VATY01000005.1"/>
</dbReference>
<evidence type="ECO:0008006" key="4">
    <source>
        <dbReference type="Google" id="ProtNLM"/>
    </source>
</evidence>
<dbReference type="OrthoDB" id="1376285at2"/>
<gene>
    <name evidence="2" type="ORF">FEE95_19475</name>
</gene>
<feature type="chain" id="PRO_5024375390" description="DUF1310 family protein" evidence="1">
    <location>
        <begin position="22"/>
        <end position="114"/>
    </location>
</feature>
<evidence type="ECO:0000256" key="1">
    <source>
        <dbReference type="SAM" id="SignalP"/>
    </source>
</evidence>
<dbReference type="Proteomes" id="UP000310314">
    <property type="component" value="Unassembled WGS sequence"/>
</dbReference>
<organism evidence="2 3">
    <name type="scientific">Maribacter algarum</name>
    <name type="common">ex Zhang et al. 2020</name>
    <dbReference type="NCBI Taxonomy" id="2578118"/>
    <lineage>
        <taxon>Bacteria</taxon>
        <taxon>Pseudomonadati</taxon>
        <taxon>Bacteroidota</taxon>
        <taxon>Flavobacteriia</taxon>
        <taxon>Flavobacteriales</taxon>
        <taxon>Flavobacteriaceae</taxon>
        <taxon>Maribacter</taxon>
    </lineage>
</organism>
<evidence type="ECO:0000313" key="2">
    <source>
        <dbReference type="EMBL" id="TMM53250.1"/>
    </source>
</evidence>
<accession>A0A5S3PGI7</accession>
<sequence>MKKVSLMLVAALLLSTGSIFANDSKKGVKSSKSQNLSEQIGDYLNDNNFDEKQQGYEAQVLFMLNDDKEIVVLSVDTDKEELEGFIKSRLNYKEVALNDYEEGKKYTVSVRVAS</sequence>
<proteinExistence type="predicted"/>
<keyword evidence="3" id="KW-1185">Reference proteome</keyword>
<keyword evidence="1" id="KW-0732">Signal</keyword>
<evidence type="ECO:0000313" key="3">
    <source>
        <dbReference type="Proteomes" id="UP000310314"/>
    </source>
</evidence>
<name>A0A5S3PGI7_9FLAO</name>
<reference evidence="2 3" key="1">
    <citation type="submission" date="2019-05" db="EMBL/GenBank/DDBJ databases">
        <authorList>
            <person name="Zhang J.-Y."/>
            <person name="Feg X."/>
            <person name="Du Z.-J."/>
        </authorList>
    </citation>
    <scope>NUCLEOTIDE SEQUENCE [LARGE SCALE GENOMIC DNA]</scope>
    <source>
        <strain evidence="2 3">RZ26</strain>
    </source>
</reference>
<protein>
    <recommendedName>
        <fullName evidence="4">DUF1310 family protein</fullName>
    </recommendedName>
</protein>
<comment type="caution">
    <text evidence="2">The sequence shown here is derived from an EMBL/GenBank/DDBJ whole genome shotgun (WGS) entry which is preliminary data.</text>
</comment>
<dbReference type="EMBL" id="VATY01000005">
    <property type="protein sequence ID" value="TMM53250.1"/>
    <property type="molecule type" value="Genomic_DNA"/>
</dbReference>